<evidence type="ECO:0000256" key="1">
    <source>
        <dbReference type="SAM" id="Coils"/>
    </source>
</evidence>
<feature type="transmembrane region" description="Helical" evidence="2">
    <location>
        <begin position="299"/>
        <end position="317"/>
    </location>
</feature>
<feature type="transmembrane region" description="Helical" evidence="2">
    <location>
        <begin position="171"/>
        <end position="188"/>
    </location>
</feature>
<dbReference type="AlphaFoldDB" id="A0A4V3D0W8"/>
<dbReference type="PANTHER" id="PTHR38434:SF1">
    <property type="entry name" value="BLL2549 PROTEIN"/>
    <property type="match status" value="1"/>
</dbReference>
<dbReference type="RefSeq" id="WP_166664878.1">
    <property type="nucleotide sequence ID" value="NZ_SNYC01000005.1"/>
</dbReference>
<feature type="transmembrane region" description="Helical" evidence="2">
    <location>
        <begin position="712"/>
        <end position="730"/>
    </location>
</feature>
<feature type="transmembrane region" description="Helical" evidence="2">
    <location>
        <begin position="195"/>
        <end position="218"/>
    </location>
</feature>
<feature type="transmembrane region" description="Helical" evidence="2">
    <location>
        <begin position="766"/>
        <end position="783"/>
    </location>
</feature>
<feature type="transmembrane region" description="Helical" evidence="2">
    <location>
        <begin position="387"/>
        <end position="406"/>
    </location>
</feature>
<reference evidence="3 4" key="1">
    <citation type="submission" date="2019-03" db="EMBL/GenBank/DDBJ databases">
        <title>Genomic Encyclopedia of Archaeal and Bacterial Type Strains, Phase II (KMG-II): from individual species to whole genera.</title>
        <authorList>
            <person name="Goeker M."/>
        </authorList>
    </citation>
    <scope>NUCLEOTIDE SEQUENCE [LARGE SCALE GENOMIC DNA]</scope>
    <source>
        <strain evidence="3 4">DSM 19035</strain>
    </source>
</reference>
<feature type="transmembrane region" description="Helical" evidence="2">
    <location>
        <begin position="598"/>
        <end position="618"/>
    </location>
</feature>
<feature type="transmembrane region" description="Helical" evidence="2">
    <location>
        <begin position="224"/>
        <end position="245"/>
    </location>
</feature>
<organism evidence="3 4">
    <name type="scientific">Pedobacter metabolipauper</name>
    <dbReference type="NCBI Taxonomy" id="425513"/>
    <lineage>
        <taxon>Bacteria</taxon>
        <taxon>Pseudomonadati</taxon>
        <taxon>Bacteroidota</taxon>
        <taxon>Sphingobacteriia</taxon>
        <taxon>Sphingobacteriales</taxon>
        <taxon>Sphingobacteriaceae</taxon>
        <taxon>Pedobacter</taxon>
    </lineage>
</organism>
<keyword evidence="2" id="KW-1133">Transmembrane helix</keyword>
<comment type="caution">
    <text evidence="3">The sequence shown here is derived from an EMBL/GenBank/DDBJ whole genome shotgun (WGS) entry which is preliminary data.</text>
</comment>
<feature type="transmembrane region" description="Helical" evidence="2">
    <location>
        <begin position="572"/>
        <end position="591"/>
    </location>
</feature>
<keyword evidence="4" id="KW-1185">Reference proteome</keyword>
<dbReference type="Pfam" id="PF10101">
    <property type="entry name" value="DUF2339"/>
    <property type="match status" value="1"/>
</dbReference>
<feature type="transmembrane region" description="Helical" evidence="2">
    <location>
        <begin position="502"/>
        <end position="520"/>
    </location>
</feature>
<proteinExistence type="predicted"/>
<feature type="transmembrane region" description="Helical" evidence="2">
    <location>
        <begin position="440"/>
        <end position="457"/>
    </location>
</feature>
<feature type="transmembrane region" description="Helical" evidence="2">
    <location>
        <begin position="274"/>
        <end position="294"/>
    </location>
</feature>
<evidence type="ECO:0000313" key="4">
    <source>
        <dbReference type="Proteomes" id="UP000295620"/>
    </source>
</evidence>
<feature type="coiled-coil region" evidence="1">
    <location>
        <begin position="13"/>
        <end position="40"/>
    </location>
</feature>
<feature type="transmembrane region" description="Helical" evidence="2">
    <location>
        <begin position="252"/>
        <end position="268"/>
    </location>
</feature>
<feature type="transmembrane region" description="Helical" evidence="2">
    <location>
        <begin position="737"/>
        <end position="754"/>
    </location>
</feature>
<dbReference type="PANTHER" id="PTHR38434">
    <property type="entry name" value="BLL2549 PROTEIN"/>
    <property type="match status" value="1"/>
</dbReference>
<keyword evidence="2" id="KW-0472">Membrane</keyword>
<feature type="transmembrane region" description="Helical" evidence="2">
    <location>
        <begin position="464"/>
        <end position="482"/>
    </location>
</feature>
<feature type="transmembrane region" description="Helical" evidence="2">
    <location>
        <begin position="142"/>
        <end position="159"/>
    </location>
</feature>
<dbReference type="InterPro" id="IPR019286">
    <property type="entry name" value="DUF2339_TM"/>
</dbReference>
<sequence length="812" mass="91233">MLFRFNGTINQKVDFFSLQNDRISNQIAQLQAKIEKLALKENPVSKVTEVKKDTEPVVDPNSVLKPAHLTSYIDAAPDNRTPVQDAVPAKEEIKPDVAVRSPAVTAASAVPNRPNIPYIEAPKKPSFRERNPDLEKFIGENLFNKIGIVILVLGMGFFLKFAIDKEWINEIGRVSIGFICGAALIGLAHRMRKSFVTFSSVLVGGGVAILYFTVTIAFQQYQLFSQTIAFILTILITAFTVLLSVSYDRKELALFGMLGGFCAPFMISTGEGNYIILFSYILILNLGMLVLAYFKKWSIINIVCYVLTILLFGSYLGRTLMSKADPGTYLGLLIFAALFYLVFLLMNVINNIKEKTAFKTLEIGILMSNTFLFYTAGMLILENLGNGAFKGLFTALLGLVNFGFAYGLYMNKKVDRNLIYLLIGLVLTFISLAGPVQLEGNQITLFWAAECVLLLWLSQKSGILLIRQTSVLVLILMTGSLIMDWEQVYYSSAIKDIVLRPILNRGFITGTVSLICICLYSRLLRSEIRSVLFKEISTSRLILGISAIVIGYIVIFLELNFQAYIYFPEIRVLSLASYNYLFIYILFTPVYKLNNKQFNGIISGLAAISLLGYLFIYNTETIFLRNAYLKDQGSLSNYLFHYLMVILCGITLFKLYKMIAGFKELMLLRAFQIFAIFIILVIASSELDHLLMISQYGSEKSTYDILVISHKTGYPILWGCFALLCIYLGMKWKSREIRVMSISLLAITLIKLFVFDLRGISEGGKIAAFISLGILLLVISFMYQRLKRLLLTGQSADVEINTHQKDEDHAAE</sequence>
<keyword evidence="2" id="KW-0812">Transmembrane</keyword>
<feature type="transmembrane region" description="Helical" evidence="2">
    <location>
        <begin position="638"/>
        <end position="656"/>
    </location>
</feature>
<feature type="transmembrane region" description="Helical" evidence="2">
    <location>
        <begin position="361"/>
        <end position="381"/>
    </location>
</feature>
<protein>
    <submittedName>
        <fullName evidence="3">Putative membrane protein DUF2339</fullName>
    </submittedName>
</protein>
<dbReference type="Proteomes" id="UP000295620">
    <property type="component" value="Unassembled WGS sequence"/>
</dbReference>
<feature type="transmembrane region" description="Helical" evidence="2">
    <location>
        <begin position="329"/>
        <end position="349"/>
    </location>
</feature>
<evidence type="ECO:0000313" key="3">
    <source>
        <dbReference type="EMBL" id="TDQ08144.1"/>
    </source>
</evidence>
<gene>
    <name evidence="3" type="ORF">ATK78_2647</name>
</gene>
<feature type="transmembrane region" description="Helical" evidence="2">
    <location>
        <begin position="418"/>
        <end position="434"/>
    </location>
</feature>
<keyword evidence="1" id="KW-0175">Coiled coil</keyword>
<name>A0A4V3D0W8_9SPHI</name>
<dbReference type="EMBL" id="SNYC01000005">
    <property type="protein sequence ID" value="TDQ08144.1"/>
    <property type="molecule type" value="Genomic_DNA"/>
</dbReference>
<accession>A0A4V3D0W8</accession>
<feature type="transmembrane region" description="Helical" evidence="2">
    <location>
        <begin position="541"/>
        <end position="566"/>
    </location>
</feature>
<feature type="transmembrane region" description="Helical" evidence="2">
    <location>
        <begin position="668"/>
        <end position="692"/>
    </location>
</feature>
<evidence type="ECO:0000256" key="2">
    <source>
        <dbReference type="SAM" id="Phobius"/>
    </source>
</evidence>